<organism evidence="2 3">
    <name type="scientific">Sphaerobolus stellatus (strain SS14)</name>
    <dbReference type="NCBI Taxonomy" id="990650"/>
    <lineage>
        <taxon>Eukaryota</taxon>
        <taxon>Fungi</taxon>
        <taxon>Dikarya</taxon>
        <taxon>Basidiomycota</taxon>
        <taxon>Agaricomycotina</taxon>
        <taxon>Agaricomycetes</taxon>
        <taxon>Phallomycetidae</taxon>
        <taxon>Geastrales</taxon>
        <taxon>Sphaerobolaceae</taxon>
        <taxon>Sphaerobolus</taxon>
    </lineage>
</organism>
<evidence type="ECO:0000313" key="2">
    <source>
        <dbReference type="EMBL" id="KIJ42311.1"/>
    </source>
</evidence>
<sequence length="546" mass="60611">MRYLLTWSAPYLHQGSGGESIGVYGIEGSKPGAAASAVFMAHETIGLTPSGYGSLLGQAMFTCRRYAAHWSAMSTGDTSFTVTPFNPIPAELEPSPDPAKIEAQKEFIRQNILYKSNTEIYNNPEAMYLLNHLGSDLNINVFACNFRNRDGSLNKDVEEANWLNNRIFERLSVTSAEENPLEVPFYLTSTTFKQEEYGICATEMKRRMGLEGHEGLVVLRNAVMSPFTTINDFIGTLADIFQKVVEEEVENARTRNEMKPSIHTFLLQGTGTKCYLVHTPTIHMASGRRQIILSVDVEGDLSRVAHANEKVQALIFHNTEPLLLDDIVDGSSFEGVLSVGHRRTGYKIKVINIKVVKKRSLMTEDLEASYPSLMPLYLYGTQGHLHLDHVITVVPNIHLSAGEIQCQFEKELTEEDLAKGLIVVADNVHEAAMQPFPLMKDLKINGDFFFNAGNVLRVTVYRDPYPASTMDPIPIGNVKEVVTKGTITLIGNLYVDSDALNVASEPSADAPFVRNRYGDMTAGTIKSWDRAVRQFHNKLTTAAPTK</sequence>
<dbReference type="Proteomes" id="UP000054279">
    <property type="component" value="Unassembled WGS sequence"/>
</dbReference>
<dbReference type="EMBL" id="KN837130">
    <property type="protein sequence ID" value="KIJ42311.1"/>
    <property type="molecule type" value="Genomic_DNA"/>
</dbReference>
<dbReference type="Pfam" id="PF21391">
    <property type="entry name" value="tyr_de_CO2_C"/>
    <property type="match status" value="1"/>
</dbReference>
<keyword evidence="3" id="KW-1185">Reference proteome</keyword>
<dbReference type="InterPro" id="IPR049373">
    <property type="entry name" value="TyrDC_C"/>
</dbReference>
<feature type="domain" description="L-tyrosine decarboxylase C-terminal" evidence="1">
    <location>
        <begin position="154"/>
        <end position="247"/>
    </location>
</feature>
<dbReference type="HOGENOM" id="CLU_498912_0_0_1"/>
<reference evidence="2 3" key="1">
    <citation type="submission" date="2014-06" db="EMBL/GenBank/DDBJ databases">
        <title>Evolutionary Origins and Diversification of the Mycorrhizal Mutualists.</title>
        <authorList>
            <consortium name="DOE Joint Genome Institute"/>
            <consortium name="Mycorrhizal Genomics Consortium"/>
            <person name="Kohler A."/>
            <person name="Kuo A."/>
            <person name="Nagy L.G."/>
            <person name="Floudas D."/>
            <person name="Copeland A."/>
            <person name="Barry K.W."/>
            <person name="Cichocki N."/>
            <person name="Veneault-Fourrey C."/>
            <person name="LaButti K."/>
            <person name="Lindquist E.A."/>
            <person name="Lipzen A."/>
            <person name="Lundell T."/>
            <person name="Morin E."/>
            <person name="Murat C."/>
            <person name="Riley R."/>
            <person name="Ohm R."/>
            <person name="Sun H."/>
            <person name="Tunlid A."/>
            <person name="Henrissat B."/>
            <person name="Grigoriev I.V."/>
            <person name="Hibbett D.S."/>
            <person name="Martin F."/>
        </authorList>
    </citation>
    <scope>NUCLEOTIDE SEQUENCE [LARGE SCALE GENOMIC DNA]</scope>
    <source>
        <strain evidence="2 3">SS14</strain>
    </source>
</reference>
<gene>
    <name evidence="2" type="ORF">M422DRAFT_229231</name>
</gene>
<dbReference type="AlphaFoldDB" id="A0A0C9VVJ0"/>
<protein>
    <recommendedName>
        <fullName evidence="1">L-tyrosine decarboxylase C-terminal domain-containing protein</fullName>
    </recommendedName>
</protein>
<evidence type="ECO:0000313" key="3">
    <source>
        <dbReference type="Proteomes" id="UP000054279"/>
    </source>
</evidence>
<name>A0A0C9VVJ0_SPHS4</name>
<proteinExistence type="predicted"/>
<dbReference type="OrthoDB" id="2161780at2759"/>
<evidence type="ECO:0000259" key="1">
    <source>
        <dbReference type="Pfam" id="PF21391"/>
    </source>
</evidence>
<accession>A0A0C9VVJ0</accession>